<dbReference type="Proteomes" id="UP000239907">
    <property type="component" value="Unassembled WGS sequence"/>
</dbReference>
<dbReference type="InterPro" id="IPR006442">
    <property type="entry name" value="Antitoxin_Phd/YefM"/>
</dbReference>
<dbReference type="SUPFAM" id="SSF143120">
    <property type="entry name" value="YefM-like"/>
    <property type="match status" value="1"/>
</dbReference>
<protein>
    <recommendedName>
        <fullName evidence="2">Antitoxin</fullName>
    </recommendedName>
</protein>
<dbReference type="EMBL" id="MQWA01000001">
    <property type="protein sequence ID" value="PQJ27468.1"/>
    <property type="molecule type" value="Genomic_DNA"/>
</dbReference>
<evidence type="ECO:0000313" key="4">
    <source>
        <dbReference type="Proteomes" id="UP000239907"/>
    </source>
</evidence>
<dbReference type="InterPro" id="IPR036165">
    <property type="entry name" value="YefM-like_sf"/>
</dbReference>
<dbReference type="NCBIfam" id="TIGR01552">
    <property type="entry name" value="phd_fam"/>
    <property type="match status" value="1"/>
</dbReference>
<dbReference type="Pfam" id="PF02604">
    <property type="entry name" value="PhdYeFM_antitox"/>
    <property type="match status" value="1"/>
</dbReference>
<comment type="function">
    <text evidence="2">Antitoxin component of a type II toxin-antitoxin (TA) system.</text>
</comment>
<keyword evidence="4" id="KW-1185">Reference proteome</keyword>
<accession>A0A2S7TXK5</accession>
<evidence type="ECO:0000256" key="1">
    <source>
        <dbReference type="ARBA" id="ARBA00009981"/>
    </source>
</evidence>
<gene>
    <name evidence="3" type="ORF">BSZ32_02455</name>
</gene>
<sequence>MMIATIHEAKTNLSKLIQKALAGEEVIIANRNTPVVKLVAIETAQKPKRKLGTGKHLNIHIGDDFDDPIDYLFEGYYPEEVDTPKVAEDKSKYNGEEL</sequence>
<evidence type="ECO:0000256" key="2">
    <source>
        <dbReference type="RuleBase" id="RU362080"/>
    </source>
</evidence>
<evidence type="ECO:0000313" key="3">
    <source>
        <dbReference type="EMBL" id="PQJ27468.1"/>
    </source>
</evidence>
<comment type="similarity">
    <text evidence="1 2">Belongs to the phD/YefM antitoxin family.</text>
</comment>
<dbReference type="Gene3D" id="3.40.1620.10">
    <property type="entry name" value="YefM-like domain"/>
    <property type="match status" value="1"/>
</dbReference>
<proteinExistence type="inferred from homology"/>
<comment type="caution">
    <text evidence="3">The sequence shown here is derived from an EMBL/GenBank/DDBJ whole genome shotgun (WGS) entry which is preliminary data.</text>
</comment>
<reference evidence="3 4" key="1">
    <citation type="submission" date="2016-12" db="EMBL/GenBank/DDBJ databases">
        <title>Study of bacterial adaptation to deep sea.</title>
        <authorList>
            <person name="Song J."/>
            <person name="Yoshizawa S."/>
            <person name="Kogure K."/>
        </authorList>
    </citation>
    <scope>NUCLEOTIDE SEQUENCE [LARGE SCALE GENOMIC DNA]</scope>
    <source>
        <strain evidence="3 4">SAORIC-165</strain>
    </source>
</reference>
<dbReference type="AlphaFoldDB" id="A0A2S7TXK5"/>
<organism evidence="3 4">
    <name type="scientific">Rubritalea profundi</name>
    <dbReference type="NCBI Taxonomy" id="1658618"/>
    <lineage>
        <taxon>Bacteria</taxon>
        <taxon>Pseudomonadati</taxon>
        <taxon>Verrucomicrobiota</taxon>
        <taxon>Verrucomicrobiia</taxon>
        <taxon>Verrucomicrobiales</taxon>
        <taxon>Rubritaleaceae</taxon>
        <taxon>Rubritalea</taxon>
    </lineage>
</organism>
<name>A0A2S7TXK5_9BACT</name>